<dbReference type="InterPro" id="IPR045621">
    <property type="entry name" value="BPD_transp_1_N"/>
</dbReference>
<evidence type="ECO:0000256" key="2">
    <source>
        <dbReference type="ARBA" id="ARBA00022448"/>
    </source>
</evidence>
<dbReference type="Proteomes" id="UP000005234">
    <property type="component" value="Chromosome"/>
</dbReference>
<feature type="transmembrane region" description="Helical" evidence="8">
    <location>
        <begin position="25"/>
        <end position="46"/>
    </location>
</feature>
<dbReference type="PROSITE" id="PS50928">
    <property type="entry name" value="ABC_TM1"/>
    <property type="match status" value="1"/>
</dbReference>
<sequence>MRSASGRVTGQRPWRGWLRALLPKLLNAVLVMWAAATLTFLLLRLVPGDPVLALLGGNAANPTPETIAALRHAYGFDQPLILQYGRFLNELLHGRLGESYAQHVAVIDIIRQQAGATLQLVLAALGVAWVLALVAVPLTVGRRGQGLVSMLEVGLATVPPFWLALILLAVFAFGLHWFPPAGSGSLRALVLPALAMGLPLGGFVSQVTRESFELALAQPFVLSARSRGLAEWRVRLQHVLRHALLPGLSLSGWAVGALVSGAIVVEVIFARQGLGRQLYQAVLLQDLPLACGITLFVAAVYIIANGLVDLLVQWVDPRTAKEST</sequence>
<dbReference type="Pfam" id="PF19300">
    <property type="entry name" value="BPD_transp_1_N"/>
    <property type="match status" value="1"/>
</dbReference>
<dbReference type="PANTHER" id="PTHR43163">
    <property type="entry name" value="DIPEPTIDE TRANSPORT SYSTEM PERMEASE PROTEIN DPPB-RELATED"/>
    <property type="match status" value="1"/>
</dbReference>
<protein>
    <submittedName>
        <fullName evidence="10">ABC-type dipeptide/oligopeptide/nickel transport system, permease component</fullName>
    </submittedName>
</protein>
<organism evidence="10 11">
    <name type="scientific">Frateuria aurantia (strain ATCC 33424 / DSM 6220 / KCTC 2777 / LMG 1558 / NBRC 3245 / NCIMB 13370)</name>
    <name type="common">Acetobacter aurantius</name>
    <dbReference type="NCBI Taxonomy" id="767434"/>
    <lineage>
        <taxon>Bacteria</taxon>
        <taxon>Pseudomonadati</taxon>
        <taxon>Pseudomonadota</taxon>
        <taxon>Gammaproteobacteria</taxon>
        <taxon>Lysobacterales</taxon>
        <taxon>Rhodanobacteraceae</taxon>
        <taxon>Frateuria</taxon>
    </lineage>
</organism>
<dbReference type="HOGENOM" id="CLU_036879_0_2_6"/>
<evidence type="ECO:0000256" key="8">
    <source>
        <dbReference type="RuleBase" id="RU363032"/>
    </source>
</evidence>
<keyword evidence="4 8" id="KW-0812">Transmembrane</keyword>
<comment type="subcellular location">
    <subcellularLocation>
        <location evidence="1 8">Cell membrane</location>
        <topology evidence="1 8">Multi-pass membrane protein</topology>
    </subcellularLocation>
</comment>
<dbReference type="OrthoDB" id="6008236at2"/>
<dbReference type="GO" id="GO:0005886">
    <property type="term" value="C:plasma membrane"/>
    <property type="evidence" value="ECO:0007669"/>
    <property type="project" value="UniProtKB-SubCell"/>
</dbReference>
<comment type="similarity">
    <text evidence="7">Belongs to the binding-protein-dependent transport system permease family. OppBC subfamily.</text>
</comment>
<feature type="transmembrane region" description="Helical" evidence="8">
    <location>
        <begin position="282"/>
        <end position="304"/>
    </location>
</feature>
<evidence type="ECO:0000256" key="6">
    <source>
        <dbReference type="ARBA" id="ARBA00023136"/>
    </source>
</evidence>
<feature type="transmembrane region" description="Helical" evidence="8">
    <location>
        <begin position="160"/>
        <end position="178"/>
    </location>
</feature>
<dbReference type="PANTHER" id="PTHR43163:SF6">
    <property type="entry name" value="DIPEPTIDE TRANSPORT SYSTEM PERMEASE PROTEIN DPPB-RELATED"/>
    <property type="match status" value="1"/>
</dbReference>
<dbReference type="STRING" id="767434.Fraau_0223"/>
<dbReference type="KEGG" id="fau:Fraau_0223"/>
<dbReference type="eggNOG" id="COG0601">
    <property type="taxonomic scope" value="Bacteria"/>
</dbReference>
<keyword evidence="11" id="KW-1185">Reference proteome</keyword>
<dbReference type="GO" id="GO:0071916">
    <property type="term" value="F:dipeptide transmembrane transporter activity"/>
    <property type="evidence" value="ECO:0007669"/>
    <property type="project" value="TreeGrafter"/>
</dbReference>
<accession>H8L1J2</accession>
<keyword evidence="3" id="KW-1003">Cell membrane</keyword>
<gene>
    <name evidence="10" type="ordered locus">Fraau_0223</name>
</gene>
<evidence type="ECO:0000313" key="10">
    <source>
        <dbReference type="EMBL" id="AFC84720.1"/>
    </source>
</evidence>
<keyword evidence="2 8" id="KW-0813">Transport</keyword>
<evidence type="ECO:0000259" key="9">
    <source>
        <dbReference type="PROSITE" id="PS50928"/>
    </source>
</evidence>
<evidence type="ECO:0000256" key="4">
    <source>
        <dbReference type="ARBA" id="ARBA00022692"/>
    </source>
</evidence>
<feature type="transmembrane region" description="Helical" evidence="8">
    <location>
        <begin position="120"/>
        <end position="140"/>
    </location>
</feature>
<proteinExistence type="inferred from homology"/>
<evidence type="ECO:0000256" key="5">
    <source>
        <dbReference type="ARBA" id="ARBA00022989"/>
    </source>
</evidence>
<dbReference type="CDD" id="cd06261">
    <property type="entry name" value="TM_PBP2"/>
    <property type="match status" value="1"/>
</dbReference>
<dbReference type="InterPro" id="IPR000515">
    <property type="entry name" value="MetI-like"/>
</dbReference>
<keyword evidence="6 8" id="KW-0472">Membrane</keyword>
<keyword evidence="5 8" id="KW-1133">Transmembrane helix</keyword>
<feature type="domain" description="ABC transmembrane type-1" evidence="9">
    <location>
        <begin position="114"/>
        <end position="312"/>
    </location>
</feature>
<evidence type="ECO:0000256" key="3">
    <source>
        <dbReference type="ARBA" id="ARBA00022475"/>
    </source>
</evidence>
<dbReference type="EMBL" id="CP003350">
    <property type="protein sequence ID" value="AFC84720.1"/>
    <property type="molecule type" value="Genomic_DNA"/>
</dbReference>
<dbReference type="AlphaFoldDB" id="H8L1J2"/>
<dbReference type="SUPFAM" id="SSF161098">
    <property type="entry name" value="MetI-like"/>
    <property type="match status" value="1"/>
</dbReference>
<reference evidence="10" key="1">
    <citation type="submission" date="2012-02" db="EMBL/GenBank/DDBJ databases">
        <title>The complete genome of Frateuria aurantia DSM 6220.</title>
        <authorList>
            <consortium name="US DOE Joint Genome Institute (JGI-PGF)"/>
            <person name="Lucas S."/>
            <person name="Copeland A."/>
            <person name="Lapidus A."/>
            <person name="Glavina del Rio T."/>
            <person name="Dalin E."/>
            <person name="Tice H."/>
            <person name="Bruce D."/>
            <person name="Goodwin L."/>
            <person name="Pitluck S."/>
            <person name="Peters L."/>
            <person name="Ovchinnikova G."/>
            <person name="Teshima H."/>
            <person name="Kyrpides N."/>
            <person name="Mavromatis K."/>
            <person name="Ivanova N."/>
            <person name="Brettin T."/>
            <person name="Detter J.C."/>
            <person name="Han C."/>
            <person name="Larimer F."/>
            <person name="Land M."/>
            <person name="Hauser L."/>
            <person name="Markowitz V."/>
            <person name="Cheng J.-F."/>
            <person name="Hugenholtz P."/>
            <person name="Woyke T."/>
            <person name="Wu D."/>
            <person name="Brambilla E."/>
            <person name="Klenk H.-P."/>
            <person name="Eisen J.A."/>
        </authorList>
    </citation>
    <scope>NUCLEOTIDE SEQUENCE</scope>
    <source>
        <strain evidence="10">DSM 6220</strain>
    </source>
</reference>
<feature type="transmembrane region" description="Helical" evidence="8">
    <location>
        <begin position="250"/>
        <end position="270"/>
    </location>
</feature>
<dbReference type="InterPro" id="IPR035906">
    <property type="entry name" value="MetI-like_sf"/>
</dbReference>
<dbReference type="Pfam" id="PF00528">
    <property type="entry name" value="BPD_transp_1"/>
    <property type="match status" value="1"/>
</dbReference>
<name>H8L1J2_FRAAD</name>
<evidence type="ECO:0000256" key="1">
    <source>
        <dbReference type="ARBA" id="ARBA00004651"/>
    </source>
</evidence>
<dbReference type="RefSeq" id="WP_014401726.1">
    <property type="nucleotide sequence ID" value="NC_017033.1"/>
</dbReference>
<evidence type="ECO:0000256" key="7">
    <source>
        <dbReference type="ARBA" id="ARBA00024202"/>
    </source>
</evidence>
<evidence type="ECO:0000313" key="11">
    <source>
        <dbReference type="Proteomes" id="UP000005234"/>
    </source>
</evidence>